<evidence type="ECO:0000313" key="1">
    <source>
        <dbReference type="EMBL" id="MEQ2557065.1"/>
    </source>
</evidence>
<organism evidence="1 2">
    <name type="scientific">Maccoyibacter intestinihominis</name>
    <dbReference type="NCBI Taxonomy" id="3133499"/>
    <lineage>
        <taxon>Bacteria</taxon>
        <taxon>Bacillati</taxon>
        <taxon>Bacillota</taxon>
        <taxon>Clostridia</taxon>
        <taxon>Lachnospirales</taxon>
        <taxon>Lachnospiraceae</taxon>
        <taxon>Maccoyibacter</taxon>
    </lineage>
</organism>
<dbReference type="Proteomes" id="UP001454489">
    <property type="component" value="Unassembled WGS sequence"/>
</dbReference>
<gene>
    <name evidence="1" type="ORF">WMO43_04115</name>
</gene>
<proteinExistence type="predicted"/>
<accession>A0ABV1HC64</accession>
<evidence type="ECO:0000313" key="2">
    <source>
        <dbReference type="Proteomes" id="UP001454489"/>
    </source>
</evidence>
<evidence type="ECO:0008006" key="3">
    <source>
        <dbReference type="Google" id="ProtNLM"/>
    </source>
</evidence>
<dbReference type="SUPFAM" id="SSF52172">
    <property type="entry name" value="CheY-like"/>
    <property type="match status" value="1"/>
</dbReference>
<dbReference type="Gene3D" id="3.40.50.2300">
    <property type="match status" value="1"/>
</dbReference>
<reference evidence="1 2" key="1">
    <citation type="submission" date="2024-03" db="EMBL/GenBank/DDBJ databases">
        <title>Human intestinal bacterial collection.</title>
        <authorList>
            <person name="Pauvert C."/>
            <person name="Hitch T.C.A."/>
            <person name="Clavel T."/>
        </authorList>
    </citation>
    <scope>NUCLEOTIDE SEQUENCE [LARGE SCALE GENOMIC DNA]</scope>
    <source>
        <strain evidence="1 2">CLA-AA-H185</strain>
    </source>
</reference>
<comment type="caution">
    <text evidence="1">The sequence shown here is derived from an EMBL/GenBank/DDBJ whole genome shotgun (WGS) entry which is preliminary data.</text>
</comment>
<sequence length="147" mass="16996">MKILFIEDEIVKQNDILKYLNEELSQNEVEVAHSLMGGMLALGKCEFEMVLLDMSLPLYDLNGEDEGINEFEAFGGIEILDEIERKELSVEVLVITAFDVIEDDTKKIHLAQLDQQMKKNYSNIYLGCIHYDQSSLEWKSELKKYVK</sequence>
<name>A0ABV1HC64_9FIRM</name>
<dbReference type="EMBL" id="JBBMEX010000003">
    <property type="protein sequence ID" value="MEQ2557065.1"/>
    <property type="molecule type" value="Genomic_DNA"/>
</dbReference>
<dbReference type="InterPro" id="IPR011006">
    <property type="entry name" value="CheY-like_superfamily"/>
</dbReference>
<keyword evidence="2" id="KW-1185">Reference proteome</keyword>
<dbReference type="RefSeq" id="WP_353530168.1">
    <property type="nucleotide sequence ID" value="NZ_JBBMEX010000003.1"/>
</dbReference>
<protein>
    <recommendedName>
        <fullName evidence="3">Response regulator</fullName>
    </recommendedName>
</protein>